<dbReference type="NCBIfam" id="TIGR01307">
    <property type="entry name" value="pgm_bpd_ind"/>
    <property type="match status" value="1"/>
</dbReference>
<comment type="pathway">
    <text evidence="2">Carbohydrate degradation; glycolysis; pyruvate from D-glyceraldehyde 3-phosphate: step 3/5.</text>
</comment>
<dbReference type="AlphaFoldDB" id="A0A7S1TDY4"/>
<dbReference type="PANTHER" id="PTHR31637">
    <property type="entry name" value="2,3-BISPHOSPHOGLYCERATE-INDEPENDENT PHOSPHOGLYCERATE MUTASE"/>
    <property type="match status" value="1"/>
</dbReference>
<evidence type="ECO:0000256" key="5">
    <source>
        <dbReference type="ARBA" id="ARBA00022723"/>
    </source>
</evidence>
<feature type="binding site" evidence="11">
    <location>
        <position position="17"/>
    </location>
    <ligand>
        <name>Mn(2+)</name>
        <dbReference type="ChEBI" id="CHEBI:29035"/>
        <label>2</label>
    </ligand>
</feature>
<evidence type="ECO:0000256" key="6">
    <source>
        <dbReference type="ARBA" id="ARBA00023152"/>
    </source>
</evidence>
<dbReference type="PANTHER" id="PTHR31637:SF0">
    <property type="entry name" value="2,3-BISPHOSPHOGLYCERATE-INDEPENDENT PHOSPHOGLYCERATE MUTASE"/>
    <property type="match status" value="1"/>
</dbReference>
<evidence type="ECO:0000256" key="8">
    <source>
        <dbReference type="ARBA" id="ARBA00023235"/>
    </source>
</evidence>
<dbReference type="Pfam" id="PF06415">
    <property type="entry name" value="iPGM_N"/>
    <property type="match status" value="1"/>
</dbReference>
<feature type="binding site" evidence="11">
    <location>
        <position position="68"/>
    </location>
    <ligand>
        <name>Mn(2+)</name>
        <dbReference type="ChEBI" id="CHEBI:29035"/>
        <label>2</label>
    </ligand>
</feature>
<dbReference type="GO" id="GO:0006096">
    <property type="term" value="P:glycolytic process"/>
    <property type="evidence" value="ECO:0007669"/>
    <property type="project" value="UniProtKB-UniPathway"/>
</dbReference>
<feature type="binding site" evidence="10">
    <location>
        <begin position="264"/>
        <end position="267"/>
    </location>
    <ligand>
        <name>substrate</name>
    </ligand>
</feature>
<dbReference type="PIRSF" id="PIRSF001492">
    <property type="entry name" value="IPGAM"/>
    <property type="match status" value="1"/>
</dbReference>
<evidence type="ECO:0000256" key="3">
    <source>
        <dbReference type="ARBA" id="ARBA00008819"/>
    </source>
</evidence>
<feature type="binding site" evidence="11">
    <location>
        <position position="445"/>
    </location>
    <ligand>
        <name>Mn(2+)</name>
        <dbReference type="ChEBI" id="CHEBI:29035"/>
        <label>2</label>
    </ligand>
</feature>
<dbReference type="InterPro" id="IPR005995">
    <property type="entry name" value="Pgm_bpd_ind"/>
</dbReference>
<keyword evidence="6" id="KW-0324">Glycolysis</keyword>
<evidence type="ECO:0000313" key="14">
    <source>
        <dbReference type="EMBL" id="CAD9233841.1"/>
    </source>
</evidence>
<feature type="binding site" evidence="11">
    <location>
        <position position="446"/>
    </location>
    <ligand>
        <name>Mn(2+)</name>
        <dbReference type="ChEBI" id="CHEBI:29035"/>
        <label>2</label>
    </ligand>
</feature>
<dbReference type="EMBL" id="HBGH01010697">
    <property type="protein sequence ID" value="CAD9233841.1"/>
    <property type="molecule type" value="Transcribed_RNA"/>
</dbReference>
<dbReference type="Gene3D" id="3.40.1450.10">
    <property type="entry name" value="BPG-independent phosphoglycerate mutase, domain B"/>
    <property type="match status" value="1"/>
</dbReference>
<feature type="domain" description="BPG-independent PGAM N-terminal" evidence="13">
    <location>
        <begin position="88"/>
        <end position="300"/>
    </location>
</feature>
<feature type="binding site" evidence="11">
    <location>
        <position position="463"/>
    </location>
    <ligand>
        <name>Mn(2+)</name>
        <dbReference type="ChEBI" id="CHEBI:29035"/>
        <label>1</label>
    </ligand>
</feature>
<feature type="domain" description="Metalloenzyme" evidence="12">
    <location>
        <begin position="11"/>
        <end position="501"/>
    </location>
</feature>
<dbReference type="GO" id="GO:0030145">
    <property type="term" value="F:manganese ion binding"/>
    <property type="evidence" value="ECO:0007669"/>
    <property type="project" value="InterPro"/>
</dbReference>
<keyword evidence="5 11" id="KW-0479">Metal-binding</keyword>
<dbReference type="UniPathway" id="UPA00109">
    <property type="reaction ID" value="UER00186"/>
</dbReference>
<dbReference type="InterPro" id="IPR011258">
    <property type="entry name" value="BPG-indep_PGM_N"/>
</dbReference>
<dbReference type="Pfam" id="PF01676">
    <property type="entry name" value="Metalloenzyme"/>
    <property type="match status" value="1"/>
</dbReference>
<evidence type="ECO:0000256" key="9">
    <source>
        <dbReference type="PIRSR" id="PIRSR001492-1"/>
    </source>
</evidence>
<feature type="binding site" evidence="10">
    <location>
        <position position="198"/>
    </location>
    <ligand>
        <name>substrate</name>
    </ligand>
</feature>
<feature type="binding site" evidence="11">
    <location>
        <position position="408"/>
    </location>
    <ligand>
        <name>Mn(2+)</name>
        <dbReference type="ChEBI" id="CHEBI:29035"/>
        <label>1</label>
    </ligand>
</feature>
<feature type="active site" description="Phosphoserine intermediate" evidence="9">
    <location>
        <position position="68"/>
    </location>
</feature>
<proteinExistence type="inferred from homology"/>
<dbReference type="InterPro" id="IPR036646">
    <property type="entry name" value="PGAM_B_sf"/>
</dbReference>
<keyword evidence="8" id="KW-0413">Isomerase</keyword>
<feature type="binding site" evidence="10">
    <location>
        <begin position="160"/>
        <end position="161"/>
    </location>
    <ligand>
        <name>substrate</name>
    </ligand>
</feature>
<feature type="binding site" evidence="10">
    <location>
        <position position="192"/>
    </location>
    <ligand>
        <name>substrate</name>
    </ligand>
</feature>
<dbReference type="GO" id="GO:0004619">
    <property type="term" value="F:phosphoglycerate mutase activity"/>
    <property type="evidence" value="ECO:0007669"/>
    <property type="project" value="UniProtKB-EC"/>
</dbReference>
<comment type="similarity">
    <text evidence="3">Belongs to the BPG-independent phosphoglycerate mutase family.</text>
</comment>
<evidence type="ECO:0000259" key="13">
    <source>
        <dbReference type="Pfam" id="PF06415"/>
    </source>
</evidence>
<evidence type="ECO:0000259" key="12">
    <source>
        <dbReference type="Pfam" id="PF01676"/>
    </source>
</evidence>
<dbReference type="SUPFAM" id="SSF64158">
    <property type="entry name" value="2,3-Bisphosphoglycerate-independent phosphoglycerate mutase, substrate-binding domain"/>
    <property type="match status" value="1"/>
</dbReference>
<dbReference type="SUPFAM" id="SSF53649">
    <property type="entry name" value="Alkaline phosphatase-like"/>
    <property type="match status" value="1"/>
</dbReference>
<feature type="binding site" evidence="10">
    <location>
        <position position="337"/>
    </location>
    <ligand>
        <name>substrate</name>
    </ligand>
</feature>
<dbReference type="Gene3D" id="3.40.720.10">
    <property type="entry name" value="Alkaline Phosphatase, subunit A"/>
    <property type="match status" value="1"/>
</dbReference>
<evidence type="ECO:0000256" key="10">
    <source>
        <dbReference type="PIRSR" id="PIRSR001492-2"/>
    </source>
</evidence>
<evidence type="ECO:0000256" key="1">
    <source>
        <dbReference type="ARBA" id="ARBA00001936"/>
    </source>
</evidence>
<comment type="cofactor">
    <cofactor evidence="1">
        <name>Mn(2+)</name>
        <dbReference type="ChEBI" id="CHEBI:29035"/>
    </cofactor>
</comment>
<evidence type="ECO:0000256" key="11">
    <source>
        <dbReference type="PIRSR" id="PIRSR001492-3"/>
    </source>
</evidence>
<evidence type="ECO:0000256" key="7">
    <source>
        <dbReference type="ARBA" id="ARBA00023211"/>
    </source>
</evidence>
<dbReference type="FunFam" id="3.40.1450.10:FF:000002">
    <property type="entry name" value="2,3-bisphosphoglycerate-independent phosphoglycerate mutase"/>
    <property type="match status" value="1"/>
</dbReference>
<dbReference type="EC" id="5.4.2.12" evidence="4"/>
<feature type="binding site" evidence="11">
    <location>
        <position position="404"/>
    </location>
    <ligand>
        <name>Mn(2+)</name>
        <dbReference type="ChEBI" id="CHEBI:29035"/>
        <label>1</label>
    </ligand>
</feature>
<dbReference type="CDD" id="cd16010">
    <property type="entry name" value="iPGM"/>
    <property type="match status" value="1"/>
</dbReference>
<sequence length="513" mass="56513">MDGGGVSKRSAVLICIDGWGLSKEEYGNAILNADTPVMDGFAKGEGSWAELDASGLAVGLPEDVMGNSEVGHLTIGAGRPEYQDLVRINLAMAKGEFGKNERFQSAIQRAKEVSSGRIHLLGLLSDGGVHSHIQHLFEFLAECKEAGVENCFVHAFGDGRDTPPKSMDGYVQQLIHRLEEMKYGKIGLMVGRYYAMDRDKRWDRVELAVKALITGEGAERSSDPIASIKQRYEAGETDEFLKPILINEDALIRENDTLLFFNYRSDRMREINETLGIKPPFETALQIPANLQIFAMTQYNAAFPFPVLYPPQKMDNVLSEWLSKKGIPQFHCAETEKYAHVTFFFNGGREICYDGEEREMIPSPKVPTYDKEPKMSQEGVASAMIKAVESGKYPFIMCNFAAPDMVGHTGVYEATIEACTDCDKQIGRIWEACQAANYLLLVTADHGNAEKMKEPNGDPITKHSTNFVPLVCMDPSGTVKLSKLTGTLADVAPTILTAMGLPIPEEMTGSSLV</sequence>
<dbReference type="InterPro" id="IPR006124">
    <property type="entry name" value="Metalloenzyme"/>
</dbReference>
<dbReference type="InterPro" id="IPR017850">
    <property type="entry name" value="Alkaline_phosphatase_core_sf"/>
</dbReference>
<protein>
    <recommendedName>
        <fullName evidence="4">phosphoglycerate mutase (2,3-diphosphoglycerate-independent)</fullName>
        <ecNumber evidence="4">5.4.2.12</ecNumber>
    </recommendedName>
</protein>
<dbReference type="HAMAP" id="MF_01038">
    <property type="entry name" value="GpmI"/>
    <property type="match status" value="1"/>
</dbReference>
<feature type="binding site" evidence="10">
    <location>
        <position position="130"/>
    </location>
    <ligand>
        <name>substrate</name>
    </ligand>
</feature>
<dbReference type="GO" id="GO:0006007">
    <property type="term" value="P:glucose catabolic process"/>
    <property type="evidence" value="ECO:0007669"/>
    <property type="project" value="InterPro"/>
</dbReference>
<evidence type="ECO:0000256" key="2">
    <source>
        <dbReference type="ARBA" id="ARBA00004798"/>
    </source>
</evidence>
<gene>
    <name evidence="14" type="ORF">CCAE0312_LOCUS5928</name>
</gene>
<dbReference type="GO" id="GO:0005737">
    <property type="term" value="C:cytoplasm"/>
    <property type="evidence" value="ECO:0007669"/>
    <property type="project" value="InterPro"/>
</dbReference>
<name>A0A7S1TDY4_9RHOD</name>
<keyword evidence="7 11" id="KW-0464">Manganese</keyword>
<organism evidence="14">
    <name type="scientific">Compsopogon caeruleus</name>
    <dbReference type="NCBI Taxonomy" id="31354"/>
    <lineage>
        <taxon>Eukaryota</taxon>
        <taxon>Rhodophyta</taxon>
        <taxon>Compsopogonophyceae</taxon>
        <taxon>Compsopogonales</taxon>
        <taxon>Compsopogonaceae</taxon>
        <taxon>Compsopogon</taxon>
    </lineage>
</organism>
<accession>A0A7S1TDY4</accession>
<reference evidence="14" key="1">
    <citation type="submission" date="2021-01" db="EMBL/GenBank/DDBJ databases">
        <authorList>
            <person name="Corre E."/>
            <person name="Pelletier E."/>
            <person name="Niang G."/>
            <person name="Scheremetjew M."/>
            <person name="Finn R."/>
            <person name="Kale V."/>
            <person name="Holt S."/>
            <person name="Cochrane G."/>
            <person name="Meng A."/>
            <person name="Brown T."/>
            <person name="Cohen L."/>
        </authorList>
    </citation>
    <scope>NUCLEOTIDE SEQUENCE</scope>
    <source>
        <strain evidence="14">SAG 36.94</strain>
    </source>
</reference>
<evidence type="ECO:0000256" key="4">
    <source>
        <dbReference type="ARBA" id="ARBA00012026"/>
    </source>
</evidence>